<evidence type="ECO:0000256" key="1">
    <source>
        <dbReference type="ARBA" id="ARBA00001946"/>
    </source>
</evidence>
<dbReference type="SUPFAM" id="SSF88723">
    <property type="entry name" value="PIN domain-like"/>
    <property type="match status" value="1"/>
</dbReference>
<dbReference type="Proteomes" id="UP001152803">
    <property type="component" value="Unassembled WGS sequence"/>
</dbReference>
<evidence type="ECO:0000313" key="20">
    <source>
        <dbReference type="EMBL" id="KAJ8274761.1"/>
    </source>
</evidence>
<evidence type="ECO:0000256" key="6">
    <source>
        <dbReference type="ARBA" id="ARBA00022759"/>
    </source>
</evidence>
<dbReference type="CDD" id="cd09907">
    <property type="entry name" value="H3TH_FEN1-Euk"/>
    <property type="match status" value="1"/>
</dbReference>
<evidence type="ECO:0000259" key="19">
    <source>
        <dbReference type="SMART" id="SM00485"/>
    </source>
</evidence>
<evidence type="ECO:0000256" key="7">
    <source>
        <dbReference type="ARBA" id="ARBA00022763"/>
    </source>
</evidence>
<evidence type="ECO:0000256" key="11">
    <source>
        <dbReference type="ARBA" id="ARBA00023128"/>
    </source>
</evidence>
<feature type="coiled-coil region" evidence="17">
    <location>
        <begin position="291"/>
        <end position="318"/>
    </location>
</feature>
<dbReference type="PROSITE" id="PS00841">
    <property type="entry name" value="XPG_1"/>
    <property type="match status" value="1"/>
</dbReference>
<keyword evidence="12" id="KW-0234">DNA repair</keyword>
<evidence type="ECO:0000256" key="8">
    <source>
        <dbReference type="ARBA" id="ARBA00022801"/>
    </source>
</evidence>
<dbReference type="EMBL" id="JAFJMO010000006">
    <property type="protein sequence ID" value="KAJ8274761.1"/>
    <property type="molecule type" value="Genomic_DNA"/>
</dbReference>
<reference evidence="20" key="1">
    <citation type="journal article" date="2023" name="Science">
        <title>Genome structures resolve the early diversification of teleost fishes.</title>
        <authorList>
            <person name="Parey E."/>
            <person name="Louis A."/>
            <person name="Montfort J."/>
            <person name="Bouchez O."/>
            <person name="Roques C."/>
            <person name="Iampietro C."/>
            <person name="Lluch J."/>
            <person name="Castinel A."/>
            <person name="Donnadieu C."/>
            <person name="Desvignes T."/>
            <person name="Floi Bucao C."/>
            <person name="Jouanno E."/>
            <person name="Wen M."/>
            <person name="Mejri S."/>
            <person name="Dirks R."/>
            <person name="Jansen H."/>
            <person name="Henkel C."/>
            <person name="Chen W.J."/>
            <person name="Zahm M."/>
            <person name="Cabau C."/>
            <person name="Klopp C."/>
            <person name="Thompson A.W."/>
            <person name="Robinson-Rechavi M."/>
            <person name="Braasch I."/>
            <person name="Lecointre G."/>
            <person name="Bobe J."/>
            <person name="Postlethwait J.H."/>
            <person name="Berthelot C."/>
            <person name="Roest Crollius H."/>
            <person name="Guiguen Y."/>
        </authorList>
    </citation>
    <scope>NUCLEOTIDE SEQUENCE</scope>
    <source>
        <strain evidence="20">Concon-B</strain>
    </source>
</reference>
<feature type="domain" description="XPG-I" evidence="18">
    <location>
        <begin position="123"/>
        <end position="193"/>
    </location>
</feature>
<dbReference type="GO" id="GO:0008409">
    <property type="term" value="F:5'-3' exonuclease activity"/>
    <property type="evidence" value="ECO:0007669"/>
    <property type="project" value="TreeGrafter"/>
</dbReference>
<keyword evidence="13" id="KW-0539">Nucleus</keyword>
<keyword evidence="3" id="KW-0235">DNA replication</keyword>
<evidence type="ECO:0000256" key="17">
    <source>
        <dbReference type="SAM" id="Coils"/>
    </source>
</evidence>
<evidence type="ECO:0000256" key="12">
    <source>
        <dbReference type="ARBA" id="ARBA00023204"/>
    </source>
</evidence>
<keyword evidence="2" id="KW-0597">Phosphoprotein</keyword>
<proteinExistence type="inferred from homology"/>
<evidence type="ECO:0000256" key="13">
    <source>
        <dbReference type="ARBA" id="ARBA00023242"/>
    </source>
</evidence>
<comment type="cofactor">
    <cofactor evidence="1">
        <name>Mg(2+)</name>
        <dbReference type="ChEBI" id="CHEBI:18420"/>
    </cofactor>
</comment>
<dbReference type="GO" id="GO:0004523">
    <property type="term" value="F:RNA-DNA hybrid ribonuclease activity"/>
    <property type="evidence" value="ECO:0007669"/>
    <property type="project" value="TreeGrafter"/>
</dbReference>
<dbReference type="InterPro" id="IPR019974">
    <property type="entry name" value="XPG_CS"/>
</dbReference>
<evidence type="ECO:0000313" key="21">
    <source>
        <dbReference type="Proteomes" id="UP001152803"/>
    </source>
</evidence>
<dbReference type="InterPro" id="IPR006085">
    <property type="entry name" value="XPG_DNA_repair_N"/>
</dbReference>
<keyword evidence="4" id="KW-0540">Nuclease</keyword>
<evidence type="ECO:0000256" key="4">
    <source>
        <dbReference type="ARBA" id="ARBA00022722"/>
    </source>
</evidence>
<dbReference type="SMART" id="SM00484">
    <property type="entry name" value="XPGI"/>
    <property type="match status" value="1"/>
</dbReference>
<organism evidence="20 21">
    <name type="scientific">Conger conger</name>
    <name type="common">Conger eel</name>
    <name type="synonym">Muraena conger</name>
    <dbReference type="NCBI Taxonomy" id="82655"/>
    <lineage>
        <taxon>Eukaryota</taxon>
        <taxon>Metazoa</taxon>
        <taxon>Chordata</taxon>
        <taxon>Craniata</taxon>
        <taxon>Vertebrata</taxon>
        <taxon>Euteleostomi</taxon>
        <taxon>Actinopterygii</taxon>
        <taxon>Neopterygii</taxon>
        <taxon>Teleostei</taxon>
        <taxon>Anguilliformes</taxon>
        <taxon>Congridae</taxon>
        <taxon>Conger</taxon>
    </lineage>
</organism>
<keyword evidence="21" id="KW-1185">Reference proteome</keyword>
<evidence type="ECO:0008006" key="22">
    <source>
        <dbReference type="Google" id="ProtNLM"/>
    </source>
</evidence>
<feature type="domain" description="XPG N-terminal" evidence="19">
    <location>
        <begin position="1"/>
        <end position="103"/>
    </location>
</feature>
<name>A0A9Q1I0F5_CONCO</name>
<keyword evidence="6" id="KW-0255">Endonuclease</keyword>
<dbReference type="PANTHER" id="PTHR11081">
    <property type="entry name" value="FLAP ENDONUCLEASE FAMILY MEMBER"/>
    <property type="match status" value="1"/>
</dbReference>
<protein>
    <recommendedName>
        <fullName evidence="22">Flap endonuclease 1 homolog</fullName>
    </recommendedName>
</protein>
<dbReference type="PRINTS" id="PR00853">
    <property type="entry name" value="XPGRADSUPER"/>
</dbReference>
<dbReference type="Gene3D" id="3.40.50.1010">
    <property type="entry name" value="5'-nuclease"/>
    <property type="match status" value="2"/>
</dbReference>
<dbReference type="FunFam" id="3.40.50.1010:FF:000016">
    <property type="entry name" value="Flap endonuclease 1"/>
    <property type="match status" value="1"/>
</dbReference>
<evidence type="ECO:0000256" key="10">
    <source>
        <dbReference type="ARBA" id="ARBA00022842"/>
    </source>
</evidence>
<dbReference type="GO" id="GO:0006260">
    <property type="term" value="P:DNA replication"/>
    <property type="evidence" value="ECO:0007669"/>
    <property type="project" value="UniProtKB-KW"/>
</dbReference>
<dbReference type="GO" id="GO:0003677">
    <property type="term" value="F:DNA binding"/>
    <property type="evidence" value="ECO:0007669"/>
    <property type="project" value="InterPro"/>
</dbReference>
<dbReference type="Pfam" id="PF00752">
    <property type="entry name" value="XPG_N"/>
    <property type="match status" value="1"/>
</dbReference>
<dbReference type="GO" id="GO:0000287">
    <property type="term" value="F:magnesium ion binding"/>
    <property type="evidence" value="ECO:0007669"/>
    <property type="project" value="TreeGrafter"/>
</dbReference>
<dbReference type="Pfam" id="PF00867">
    <property type="entry name" value="XPG_I"/>
    <property type="match status" value="1"/>
</dbReference>
<dbReference type="InterPro" id="IPR029060">
    <property type="entry name" value="PIN-like_dom_sf"/>
</dbReference>
<dbReference type="InterPro" id="IPR006086">
    <property type="entry name" value="XPG-I_dom"/>
</dbReference>
<keyword evidence="11" id="KW-0496">Mitochondrion</keyword>
<dbReference type="InterPro" id="IPR036279">
    <property type="entry name" value="5-3_exonuclease_C_sf"/>
</dbReference>
<dbReference type="InterPro" id="IPR008918">
    <property type="entry name" value="HhH2"/>
</dbReference>
<keyword evidence="7" id="KW-0227">DNA damage</keyword>
<keyword evidence="10" id="KW-0460">Magnesium</keyword>
<evidence type="ECO:0000256" key="9">
    <source>
        <dbReference type="ARBA" id="ARBA00022839"/>
    </source>
</evidence>
<dbReference type="PANTHER" id="PTHR11081:SF49">
    <property type="entry name" value="FLAP ENDONUCLEASE 1 HOMOLOG-RELATED"/>
    <property type="match status" value="1"/>
</dbReference>
<dbReference type="GO" id="GO:0017108">
    <property type="term" value="F:5'-flap endonuclease activity"/>
    <property type="evidence" value="ECO:0007669"/>
    <property type="project" value="TreeGrafter"/>
</dbReference>
<comment type="similarity">
    <text evidence="15">Belongs to the XPG/RAD2 endonuclease family. FEN1 subfamily.</text>
</comment>
<dbReference type="OrthoDB" id="1937206at2759"/>
<comment type="function">
    <text evidence="14">Structure-specific nuclease with 5'-flap endonuclease and 5'-3' exonuclease activities involved in DNA replication and repair. During DNA replication, cleaves the 5'-overhanging flap structure that is generated by displacement synthesis when DNA polymerase encounters the 5'-end of a downstream Okazaki fragment. It enters the flap from the 5'-end and then tracks to cleave the flap base, leaving a nick for ligation. Also involved in the long patch base excision repair (LP-BER) pathway, by cleaving within the apurinic/apyrimidinic (AP) site-terminated flap. Acts as a genome stabilization factor that prevents flaps from equilibrating into structures that lead to duplications and deletions. Also possesses 5'-3' exonuclease activity on nicked or gapped double-stranded DNA, and exhibits RNase H activity. Also involved in replication and repair of rDNA and in repairing mitochondrial DNA.</text>
</comment>
<dbReference type="SUPFAM" id="SSF47807">
    <property type="entry name" value="5' to 3' exonuclease, C-terminal subdomain"/>
    <property type="match status" value="1"/>
</dbReference>
<comment type="caution">
    <text evidence="20">The sequence shown here is derived from an EMBL/GenBank/DDBJ whole genome shotgun (WGS) entry which is preliminary data.</text>
</comment>
<keyword evidence="9" id="KW-0269">Exonuclease</keyword>
<evidence type="ECO:0000259" key="18">
    <source>
        <dbReference type="SMART" id="SM00484"/>
    </source>
</evidence>
<evidence type="ECO:0000256" key="14">
    <source>
        <dbReference type="ARBA" id="ARBA00029382"/>
    </source>
</evidence>
<accession>A0A9Q1I0F5</accession>
<evidence type="ECO:0000256" key="5">
    <source>
        <dbReference type="ARBA" id="ARBA00022723"/>
    </source>
</evidence>
<dbReference type="Gene3D" id="1.10.150.20">
    <property type="entry name" value="5' to 3' exonuclease, C-terminal subdomain"/>
    <property type="match status" value="1"/>
</dbReference>
<dbReference type="FunFam" id="1.10.150.20:FF:000009">
    <property type="entry name" value="Flap endonuclease 1"/>
    <property type="match status" value="1"/>
</dbReference>
<dbReference type="SMART" id="SM00279">
    <property type="entry name" value="HhH2"/>
    <property type="match status" value="1"/>
</dbReference>
<dbReference type="InterPro" id="IPR006084">
    <property type="entry name" value="XPG/Rad2"/>
</dbReference>
<keyword evidence="8" id="KW-0378">Hydrolase</keyword>
<evidence type="ECO:0000256" key="3">
    <source>
        <dbReference type="ARBA" id="ARBA00022705"/>
    </source>
</evidence>
<gene>
    <name evidence="20" type="ORF">COCON_G00093860</name>
</gene>
<keyword evidence="17" id="KW-0175">Coiled coil</keyword>
<sequence length="352" mass="40311">MGITKLSDLIRNEAPSAISYKEISDYTGKAVAVDASIVLQQFRTAIPRLHNRNGVNLSPLTGLFFRTLSFLEHDIKPVFIFDGRPPEQKKRVLEKRAQAAGWSGSYCSSSVSTQNQDCKSLLQHLGVPYVQAPGDAEAYCAQLVKDGKVDAVASEDMDTMAFGSDLLIRQLNAKKNSEVMEYSLPKVLAALQLTYREFVDLCILLGCDYCQKIQGLGPKKALKLIQKHKTIEAVVLHINRETHPVPQEWRYREARELFFQVPHGSPPALVWKEPDEQELVKFLCREKHVKEERVRRRMENFRQTLRERRREREETSKAEKSKQTCIKDFFRVTRKREAAAVLEVRGKRAKPE</sequence>
<dbReference type="AlphaFoldDB" id="A0A9Q1I0F5"/>
<dbReference type="SMART" id="SM00485">
    <property type="entry name" value="XPGN"/>
    <property type="match status" value="1"/>
</dbReference>
<evidence type="ECO:0000256" key="2">
    <source>
        <dbReference type="ARBA" id="ARBA00022553"/>
    </source>
</evidence>
<dbReference type="GO" id="GO:0006281">
    <property type="term" value="P:DNA repair"/>
    <property type="evidence" value="ECO:0007669"/>
    <property type="project" value="UniProtKB-KW"/>
</dbReference>
<keyword evidence="5" id="KW-0479">Metal-binding</keyword>
<dbReference type="GO" id="GO:0030145">
    <property type="term" value="F:manganese ion binding"/>
    <property type="evidence" value="ECO:0007669"/>
    <property type="project" value="TreeGrafter"/>
</dbReference>
<evidence type="ECO:0000256" key="15">
    <source>
        <dbReference type="ARBA" id="ARBA00034726"/>
    </source>
</evidence>
<dbReference type="GO" id="GO:0005634">
    <property type="term" value="C:nucleus"/>
    <property type="evidence" value="ECO:0007669"/>
    <property type="project" value="TreeGrafter"/>
</dbReference>
<evidence type="ECO:0000256" key="16">
    <source>
        <dbReference type="ARBA" id="ARBA00063178"/>
    </source>
</evidence>
<comment type="subunit">
    <text evidence="16">Interacts with PCNA1 and PCNA2. Three molecules of FEN1 bind to one PCNA trimer with each molecule binding to one PCNA monomer. PCNA stimulates the nuclease activity without altering cleavage specificity.</text>
</comment>